<comment type="caution">
    <text evidence="1">The sequence shown here is derived from an EMBL/GenBank/DDBJ whole genome shotgun (WGS) entry which is preliminary data.</text>
</comment>
<dbReference type="Proteomes" id="UP000288983">
    <property type="component" value="Unassembled WGS sequence"/>
</dbReference>
<dbReference type="RefSeq" id="WP_128326204.1">
    <property type="nucleotide sequence ID" value="NZ_QJRG01000049.1"/>
</dbReference>
<proteinExistence type="predicted"/>
<dbReference type="OrthoDB" id="6964987at2"/>
<dbReference type="EMBL" id="QJRG01000049">
    <property type="protein sequence ID" value="RWU18088.1"/>
    <property type="molecule type" value="Genomic_DNA"/>
</dbReference>
<evidence type="ECO:0000313" key="2">
    <source>
        <dbReference type="Proteomes" id="UP000288983"/>
    </source>
</evidence>
<accession>A0A443ZGS1</accession>
<evidence type="ECO:0000313" key="1">
    <source>
        <dbReference type="EMBL" id="RWU18088.1"/>
    </source>
</evidence>
<sequence>MSEYIVPLRNVMLLQHALDKGGETICPVQRPELTINAEVFVETDAKTHRVTVTFGPQKGSLTLQRDDTAKYQHLRDFIQDLANGRTDSGRQSEQAIALLEALEHLKGVIGADRIAYITPTTDPMNPYGAVVTNDQGDVCAAAIGSCKDHLAEAVRAQLRPTHEGSGEQL</sequence>
<name>A0A443ZGS1_9PSED</name>
<reference evidence="1 2" key="1">
    <citation type="submission" date="2018-06" db="EMBL/GenBank/DDBJ databases">
        <title>Bacteria isolated from soil of Wuhan.</title>
        <authorList>
            <person name="Wei X."/>
            <person name="Chunhua H."/>
        </authorList>
    </citation>
    <scope>NUCLEOTIDE SEQUENCE [LARGE SCALE GENOMIC DNA]</scope>
    <source>
        <strain evidence="2">xwS2</strain>
    </source>
</reference>
<dbReference type="AlphaFoldDB" id="A0A443ZGS1"/>
<organism evidence="1 2">
    <name type="scientific">Pseudomonas alkylphenolica</name>
    <dbReference type="NCBI Taxonomy" id="237609"/>
    <lineage>
        <taxon>Bacteria</taxon>
        <taxon>Pseudomonadati</taxon>
        <taxon>Pseudomonadota</taxon>
        <taxon>Gammaproteobacteria</taxon>
        <taxon>Pseudomonadales</taxon>
        <taxon>Pseudomonadaceae</taxon>
        <taxon>Pseudomonas</taxon>
    </lineage>
</organism>
<gene>
    <name evidence="1" type="ORF">DM813_25845</name>
</gene>
<protein>
    <submittedName>
        <fullName evidence="1">Uncharacterized protein</fullName>
    </submittedName>
</protein>